<protein>
    <submittedName>
        <fullName evidence="3">Uncharacterized protein</fullName>
    </submittedName>
</protein>
<evidence type="ECO:0000313" key="3">
    <source>
        <dbReference type="EMBL" id="OOQ59993.1"/>
    </source>
</evidence>
<organism evidence="3 4">
    <name type="scientific">Mucilaginibacter pedocola</name>
    <dbReference type="NCBI Taxonomy" id="1792845"/>
    <lineage>
        <taxon>Bacteria</taxon>
        <taxon>Pseudomonadati</taxon>
        <taxon>Bacteroidota</taxon>
        <taxon>Sphingobacteriia</taxon>
        <taxon>Sphingobacteriales</taxon>
        <taxon>Sphingobacteriaceae</taxon>
        <taxon>Mucilaginibacter</taxon>
    </lineage>
</organism>
<sequence>MKNLKVKMAALALILGTGAAFASVTPKPFLNKKWGLNRSTGQYVEVTGQTKGADYTCTGVSETCTAQFPSDVDPNNQAGDAHPGTVAGTNIEPGIFAQ</sequence>
<evidence type="ECO:0000256" key="1">
    <source>
        <dbReference type="SAM" id="MobiDB-lite"/>
    </source>
</evidence>
<dbReference type="InterPro" id="IPR045391">
    <property type="entry name" value="DUF6520"/>
</dbReference>
<keyword evidence="2" id="KW-0732">Signal</keyword>
<dbReference type="Pfam" id="PF20130">
    <property type="entry name" value="DUF6520"/>
    <property type="match status" value="1"/>
</dbReference>
<dbReference type="EMBL" id="MBTF01000010">
    <property type="protein sequence ID" value="OOQ59993.1"/>
    <property type="molecule type" value="Genomic_DNA"/>
</dbReference>
<feature type="region of interest" description="Disordered" evidence="1">
    <location>
        <begin position="68"/>
        <end position="98"/>
    </location>
</feature>
<reference evidence="3 4" key="1">
    <citation type="submission" date="2016-07" db="EMBL/GenBank/DDBJ databases">
        <title>Genomic analysis of zinc-resistant bacterium Mucilaginibacter pedocola TBZ30.</title>
        <authorList>
            <person name="Huang J."/>
            <person name="Tang J."/>
        </authorList>
    </citation>
    <scope>NUCLEOTIDE SEQUENCE [LARGE SCALE GENOMIC DNA]</scope>
    <source>
        <strain evidence="3 4">TBZ30</strain>
    </source>
</reference>
<gene>
    <name evidence="3" type="ORF">BC343_27060</name>
</gene>
<name>A0A1S9PGA1_9SPHI</name>
<keyword evidence="4" id="KW-1185">Reference proteome</keyword>
<dbReference type="STRING" id="1792845.BC343_27060"/>
<dbReference type="OrthoDB" id="799121at2"/>
<feature type="chain" id="PRO_5012413628" evidence="2">
    <location>
        <begin position="23"/>
        <end position="98"/>
    </location>
</feature>
<dbReference type="RefSeq" id="WP_078347966.1">
    <property type="nucleotide sequence ID" value="NZ_MBTF01000010.1"/>
</dbReference>
<proteinExistence type="predicted"/>
<accession>A0A1S9PGA1</accession>
<dbReference type="Proteomes" id="UP000189739">
    <property type="component" value="Unassembled WGS sequence"/>
</dbReference>
<feature type="compositionally biased region" description="Polar residues" evidence="1">
    <location>
        <begin position="68"/>
        <end position="78"/>
    </location>
</feature>
<evidence type="ECO:0000256" key="2">
    <source>
        <dbReference type="SAM" id="SignalP"/>
    </source>
</evidence>
<evidence type="ECO:0000313" key="4">
    <source>
        <dbReference type="Proteomes" id="UP000189739"/>
    </source>
</evidence>
<dbReference type="AlphaFoldDB" id="A0A1S9PGA1"/>
<feature type="signal peptide" evidence="2">
    <location>
        <begin position="1"/>
        <end position="22"/>
    </location>
</feature>
<comment type="caution">
    <text evidence="3">The sequence shown here is derived from an EMBL/GenBank/DDBJ whole genome shotgun (WGS) entry which is preliminary data.</text>
</comment>